<feature type="non-terminal residue" evidence="2">
    <location>
        <position position="1"/>
    </location>
</feature>
<dbReference type="SUPFAM" id="SSF48264">
    <property type="entry name" value="Cytochrome P450"/>
    <property type="match status" value="1"/>
</dbReference>
<evidence type="ECO:0000313" key="2">
    <source>
        <dbReference type="EMBL" id="CAI4016982.1"/>
    </source>
</evidence>
<dbReference type="InterPro" id="IPR039983">
    <property type="entry name" value="CYP46A1"/>
</dbReference>
<keyword evidence="1" id="KW-0349">Heme</keyword>
<accession>A0A9P1DX18</accession>
<keyword evidence="4" id="KW-1185">Reference proteome</keyword>
<feature type="binding site" description="axial binding residue" evidence="1">
    <location>
        <position position="459"/>
    </location>
    <ligand>
        <name>heme</name>
        <dbReference type="ChEBI" id="CHEBI:30413"/>
    </ligand>
    <ligandPart>
        <name>Fe</name>
        <dbReference type="ChEBI" id="CHEBI:18248"/>
    </ligandPart>
</feature>
<dbReference type="EMBL" id="CAMXCT030006613">
    <property type="protein sequence ID" value="CAL4804294.1"/>
    <property type="molecule type" value="Genomic_DNA"/>
</dbReference>
<dbReference type="GO" id="GO:0005506">
    <property type="term" value="F:iron ion binding"/>
    <property type="evidence" value="ECO:0007669"/>
    <property type="project" value="InterPro"/>
</dbReference>
<dbReference type="Proteomes" id="UP001152797">
    <property type="component" value="Unassembled WGS sequence"/>
</dbReference>
<evidence type="ECO:0000313" key="4">
    <source>
        <dbReference type="Proteomes" id="UP001152797"/>
    </source>
</evidence>
<organism evidence="2">
    <name type="scientific">Cladocopium goreaui</name>
    <dbReference type="NCBI Taxonomy" id="2562237"/>
    <lineage>
        <taxon>Eukaryota</taxon>
        <taxon>Sar</taxon>
        <taxon>Alveolata</taxon>
        <taxon>Dinophyceae</taxon>
        <taxon>Suessiales</taxon>
        <taxon>Symbiodiniaceae</taxon>
        <taxon>Cladocopium</taxon>
    </lineage>
</organism>
<protein>
    <submittedName>
        <fullName evidence="3">Cytochrome P450 709B2</fullName>
    </submittedName>
</protein>
<keyword evidence="1" id="KW-0479">Metal-binding</keyword>
<reference evidence="2" key="1">
    <citation type="submission" date="2022-10" db="EMBL/GenBank/DDBJ databases">
        <authorList>
            <person name="Chen Y."/>
            <person name="Dougan E. K."/>
            <person name="Chan C."/>
            <person name="Rhodes N."/>
            <person name="Thang M."/>
        </authorList>
    </citation>
    <scope>NUCLEOTIDE SEQUENCE</scope>
</reference>
<dbReference type="PANTHER" id="PTHR24293">
    <property type="entry name" value="CYTOCHROME P450 FAMILY 46 SUBFAMILY A"/>
    <property type="match status" value="1"/>
</dbReference>
<reference evidence="3 4" key="2">
    <citation type="submission" date="2024-05" db="EMBL/GenBank/DDBJ databases">
        <authorList>
            <person name="Chen Y."/>
            <person name="Shah S."/>
            <person name="Dougan E. K."/>
            <person name="Thang M."/>
            <person name="Chan C."/>
        </authorList>
    </citation>
    <scope>NUCLEOTIDE SEQUENCE [LARGE SCALE GENOMIC DNA]</scope>
</reference>
<evidence type="ECO:0000256" key="1">
    <source>
        <dbReference type="PIRSR" id="PIRSR602401-1"/>
    </source>
</evidence>
<dbReference type="CDD" id="cd00302">
    <property type="entry name" value="cytochrome_P450"/>
    <property type="match status" value="1"/>
</dbReference>
<dbReference type="Gene3D" id="1.10.630.10">
    <property type="entry name" value="Cytochrome P450"/>
    <property type="match status" value="1"/>
</dbReference>
<dbReference type="GO" id="GO:0033781">
    <property type="term" value="F:cholesterol 24-hydroxylase activity"/>
    <property type="evidence" value="ECO:0007669"/>
    <property type="project" value="InterPro"/>
</dbReference>
<evidence type="ECO:0000313" key="3">
    <source>
        <dbReference type="EMBL" id="CAL4804294.1"/>
    </source>
</evidence>
<proteinExistence type="predicted"/>
<dbReference type="InterPro" id="IPR001128">
    <property type="entry name" value="Cyt_P450"/>
</dbReference>
<dbReference type="OrthoDB" id="2789670at2759"/>
<dbReference type="GO" id="GO:0020037">
    <property type="term" value="F:heme binding"/>
    <property type="evidence" value="ECO:0007669"/>
    <property type="project" value="InterPro"/>
</dbReference>
<sequence length="512" mass="57109">RRQHTRLSASFWSESATAFEVSPWDATAAAAVAAVAAIAVAVRTPRCRGDGVSTAVRPPAGPGIVELLSQLRNAFDTQETWVKEHGKIFETWTPLANVVCLSDPAASRYIAVKQGNNYRDPCAYGRDLQLSERIEDALGPGSSFPSFEAWRWRKQSLQGELSFQRLLRSPELLRALVDLGEEMCQTLDAAAATGSIVRMNQAFSRATAGAVFQLLFGRRLEFDSLKLEESTQEVMECLEGLLMPLHLPGQKDALLAKRSHAHSIIDAVVEPELEQLLEEVRSGQRAPDRAPALLEAMLLKEPRWQGVGLENLLAEVRNFVNAGYEIQAFSLSFTVGFLAEPRHRRWAETARHEAVSIMESGFESKSLLSKTESMQDIFNEALRLLPPTPTLTGVAYDDFEVALDGRNYLISKDTTLNFQVLAGQRSSDFGRCPLHFDPSRWQGLKSSKLMTYNFGAHSCPGRDMSSLEARVWLPMLLSRFRFELVDVENMEVDSMGLHLKPKDGLKLRVFRI</sequence>
<dbReference type="AlphaFoldDB" id="A0A9P1DX18"/>
<comment type="caution">
    <text evidence="2">The sequence shown here is derived from an EMBL/GenBank/DDBJ whole genome shotgun (WGS) entry which is preliminary data.</text>
</comment>
<name>A0A9P1DX18_9DINO</name>
<dbReference type="PRINTS" id="PR00463">
    <property type="entry name" value="EP450I"/>
</dbReference>
<gene>
    <name evidence="2" type="ORF">C1SCF055_LOCUS41662</name>
</gene>
<comment type="cofactor">
    <cofactor evidence="1">
        <name>heme</name>
        <dbReference type="ChEBI" id="CHEBI:30413"/>
    </cofactor>
</comment>
<dbReference type="InterPro" id="IPR036396">
    <property type="entry name" value="Cyt_P450_sf"/>
</dbReference>
<keyword evidence="1" id="KW-0408">Iron</keyword>
<dbReference type="PANTHER" id="PTHR24293:SF0">
    <property type="entry name" value="CYP46A1 PROTEIN-RELATED"/>
    <property type="match status" value="1"/>
</dbReference>
<dbReference type="InterPro" id="IPR002401">
    <property type="entry name" value="Cyt_P450_E_grp-I"/>
</dbReference>
<dbReference type="Pfam" id="PF00067">
    <property type="entry name" value="p450"/>
    <property type="match status" value="1"/>
</dbReference>
<dbReference type="GO" id="GO:0006707">
    <property type="term" value="P:cholesterol catabolic process"/>
    <property type="evidence" value="ECO:0007669"/>
    <property type="project" value="InterPro"/>
</dbReference>
<dbReference type="EMBL" id="CAMXCT010006613">
    <property type="protein sequence ID" value="CAI4016982.1"/>
    <property type="molecule type" value="Genomic_DNA"/>
</dbReference>
<dbReference type="EMBL" id="CAMXCT020006613">
    <property type="protein sequence ID" value="CAL1170357.1"/>
    <property type="molecule type" value="Genomic_DNA"/>
</dbReference>